<name>A0A831PKN3_9BACT</name>
<dbReference type="SUPFAM" id="SSF52151">
    <property type="entry name" value="FabD/lysophospholipase-like"/>
    <property type="match status" value="1"/>
</dbReference>
<dbReference type="Gene3D" id="3.40.366.10">
    <property type="entry name" value="Malonyl-Coenzyme A Acyl Carrier Protein, domain 2"/>
    <property type="match status" value="1"/>
</dbReference>
<dbReference type="InterPro" id="IPR001227">
    <property type="entry name" value="Ac_transferase_dom_sf"/>
</dbReference>
<accession>A0A831PKN3</accession>
<dbReference type="AlphaFoldDB" id="A0A831PKN3"/>
<sequence>LIAQLTAPVRWTQTVKNMISDGAASFTEIGPGKVLQGLVKKVDRTMETFGIDRFAE</sequence>
<dbReference type="InterPro" id="IPR016035">
    <property type="entry name" value="Acyl_Trfase/lysoPLipase"/>
</dbReference>
<organism evidence="1">
    <name type="scientific">Mariniphaga anaerophila</name>
    <dbReference type="NCBI Taxonomy" id="1484053"/>
    <lineage>
        <taxon>Bacteria</taxon>
        <taxon>Pseudomonadati</taxon>
        <taxon>Bacteroidota</taxon>
        <taxon>Bacteroidia</taxon>
        <taxon>Marinilabiliales</taxon>
        <taxon>Prolixibacteraceae</taxon>
        <taxon>Mariniphaga</taxon>
    </lineage>
</organism>
<evidence type="ECO:0000313" key="1">
    <source>
        <dbReference type="EMBL" id="HDR53014.1"/>
    </source>
</evidence>
<reference evidence="1" key="1">
    <citation type="journal article" date="2020" name="mSystems">
        <title>Genome- and Community-Level Interaction Insights into Carbon Utilization and Element Cycling Functions of Hydrothermarchaeota in Hydrothermal Sediment.</title>
        <authorList>
            <person name="Zhou Z."/>
            <person name="Liu Y."/>
            <person name="Xu W."/>
            <person name="Pan J."/>
            <person name="Luo Z.H."/>
            <person name="Li M."/>
        </authorList>
    </citation>
    <scope>NUCLEOTIDE SEQUENCE [LARGE SCALE GENOMIC DNA]</scope>
    <source>
        <strain evidence="1">SpSt-1217</strain>
    </source>
</reference>
<dbReference type="Proteomes" id="UP000886047">
    <property type="component" value="Unassembled WGS sequence"/>
</dbReference>
<dbReference type="GO" id="GO:0016740">
    <property type="term" value="F:transferase activity"/>
    <property type="evidence" value="ECO:0007669"/>
    <property type="project" value="InterPro"/>
</dbReference>
<feature type="non-terminal residue" evidence="1">
    <location>
        <position position="1"/>
    </location>
</feature>
<gene>
    <name evidence="1" type="ORF">ENN90_15570</name>
</gene>
<dbReference type="EMBL" id="DSDK01000873">
    <property type="protein sequence ID" value="HDR53014.1"/>
    <property type="molecule type" value="Genomic_DNA"/>
</dbReference>
<comment type="caution">
    <text evidence="1">The sequence shown here is derived from an EMBL/GenBank/DDBJ whole genome shotgun (WGS) entry which is preliminary data.</text>
</comment>
<protein>
    <submittedName>
        <fullName evidence="1">ACP S-malonyltransferase</fullName>
    </submittedName>
</protein>
<proteinExistence type="predicted"/>